<reference evidence="10 11" key="1">
    <citation type="submission" date="2024-07" db="EMBL/GenBank/DDBJ databases">
        <authorList>
            <person name="Dulla G.F.J."/>
            <person name="Delorm J.G."/>
        </authorList>
    </citation>
    <scope>NUCLEOTIDE SEQUENCE [LARGE SCALE GENOMIC DNA]</scope>
    <source>
        <strain evidence="10 11">JGD 233</strain>
    </source>
</reference>
<comment type="subcellular location">
    <subcellularLocation>
        <location evidence="1 8">Cell membrane</location>
        <topology evidence="1 8">Multi-pass membrane protein</topology>
    </subcellularLocation>
</comment>
<feature type="transmembrane region" description="Helical" evidence="9">
    <location>
        <begin position="59"/>
        <end position="80"/>
    </location>
</feature>
<keyword evidence="6 9" id="KW-0472">Membrane</keyword>
<keyword evidence="5 9" id="KW-1133">Transmembrane helix</keyword>
<sequence>MPGFYVPLFIAIVAEVIGTTMLKSAENFTRLWPSLGTILCYGLAFYCLSLTLQHIPTGVAYAIWSGVGIVLISLVAWLWHGQRLDLPAIIGLMFIIAGVVIINTLSRSVSH</sequence>
<proteinExistence type="inferred from homology"/>
<dbReference type="PANTHER" id="PTHR30561:SF1">
    <property type="entry name" value="MULTIDRUG TRANSPORTER EMRE"/>
    <property type="match status" value="1"/>
</dbReference>
<evidence type="ECO:0000313" key="10">
    <source>
        <dbReference type="EMBL" id="MEW5290463.1"/>
    </source>
</evidence>
<evidence type="ECO:0000256" key="5">
    <source>
        <dbReference type="ARBA" id="ARBA00022989"/>
    </source>
</evidence>
<dbReference type="RefSeq" id="WP_261641854.1">
    <property type="nucleotide sequence ID" value="NZ_JBFKZN010000007.1"/>
</dbReference>
<dbReference type="SUPFAM" id="SSF103481">
    <property type="entry name" value="Multidrug resistance efflux transporter EmrE"/>
    <property type="match status" value="1"/>
</dbReference>
<keyword evidence="2" id="KW-0813">Transport</keyword>
<evidence type="ECO:0000256" key="2">
    <source>
        <dbReference type="ARBA" id="ARBA00022448"/>
    </source>
</evidence>
<dbReference type="InterPro" id="IPR037185">
    <property type="entry name" value="EmrE-like"/>
</dbReference>
<protein>
    <submittedName>
        <fullName evidence="10">SMR family transporter</fullName>
    </submittedName>
</protein>
<dbReference type="InterPro" id="IPR045324">
    <property type="entry name" value="Small_multidrug_res"/>
</dbReference>
<evidence type="ECO:0000256" key="1">
    <source>
        <dbReference type="ARBA" id="ARBA00004651"/>
    </source>
</evidence>
<keyword evidence="3" id="KW-1003">Cell membrane</keyword>
<dbReference type="Proteomes" id="UP001554567">
    <property type="component" value="Unassembled WGS sequence"/>
</dbReference>
<evidence type="ECO:0000256" key="3">
    <source>
        <dbReference type="ARBA" id="ARBA00022475"/>
    </source>
</evidence>
<dbReference type="InterPro" id="IPR000390">
    <property type="entry name" value="Small_drug/metabolite_transptr"/>
</dbReference>
<gene>
    <name evidence="10" type="ORF">ABW286_14945</name>
</gene>
<evidence type="ECO:0000256" key="6">
    <source>
        <dbReference type="ARBA" id="ARBA00023136"/>
    </source>
</evidence>
<feature type="transmembrane region" description="Helical" evidence="9">
    <location>
        <begin position="31"/>
        <end position="52"/>
    </location>
</feature>
<evidence type="ECO:0000256" key="9">
    <source>
        <dbReference type="SAM" id="Phobius"/>
    </source>
</evidence>
<comment type="caution">
    <text evidence="10">The sequence shown here is derived from an EMBL/GenBank/DDBJ whole genome shotgun (WGS) entry which is preliminary data.</text>
</comment>
<dbReference type="EMBL" id="JBFKZN010000007">
    <property type="protein sequence ID" value="MEW5290463.1"/>
    <property type="molecule type" value="Genomic_DNA"/>
</dbReference>
<evidence type="ECO:0000256" key="4">
    <source>
        <dbReference type="ARBA" id="ARBA00022692"/>
    </source>
</evidence>
<dbReference type="Gene3D" id="1.10.3730.20">
    <property type="match status" value="1"/>
</dbReference>
<evidence type="ECO:0000256" key="8">
    <source>
        <dbReference type="RuleBase" id="RU003942"/>
    </source>
</evidence>
<keyword evidence="4 8" id="KW-0812">Transmembrane</keyword>
<evidence type="ECO:0000313" key="11">
    <source>
        <dbReference type="Proteomes" id="UP001554567"/>
    </source>
</evidence>
<evidence type="ECO:0000256" key="7">
    <source>
        <dbReference type="ARBA" id="ARBA00038032"/>
    </source>
</evidence>
<accession>A0ABV3N3Y1</accession>
<keyword evidence="11" id="KW-1185">Reference proteome</keyword>
<name>A0ABV3N3Y1_9GAMM</name>
<comment type="similarity">
    <text evidence="7 8">Belongs to the drug/metabolite transporter (DMT) superfamily. Small multidrug resistance (SMR) (TC 2.A.7.1) family.</text>
</comment>
<feature type="transmembrane region" description="Helical" evidence="9">
    <location>
        <begin position="86"/>
        <end position="105"/>
    </location>
</feature>
<organism evidence="10 11">
    <name type="scientific">Erwinia papayae</name>
    <dbReference type="NCBI Taxonomy" id="206499"/>
    <lineage>
        <taxon>Bacteria</taxon>
        <taxon>Pseudomonadati</taxon>
        <taxon>Pseudomonadota</taxon>
        <taxon>Gammaproteobacteria</taxon>
        <taxon>Enterobacterales</taxon>
        <taxon>Erwiniaceae</taxon>
        <taxon>Erwinia</taxon>
    </lineage>
</organism>
<dbReference type="Pfam" id="PF00893">
    <property type="entry name" value="Multi_Drug_Res"/>
    <property type="match status" value="1"/>
</dbReference>
<dbReference type="PANTHER" id="PTHR30561">
    <property type="entry name" value="SMR FAMILY PROTON-DEPENDENT DRUG EFFLUX TRANSPORTER SUGE"/>
    <property type="match status" value="1"/>
</dbReference>